<dbReference type="AlphaFoldDB" id="A0A8C5XAT2"/>
<dbReference type="GO" id="GO:0005509">
    <property type="term" value="F:calcium ion binding"/>
    <property type="evidence" value="ECO:0007669"/>
    <property type="project" value="InterPro"/>
</dbReference>
<dbReference type="GO" id="GO:0005634">
    <property type="term" value="C:nucleus"/>
    <property type="evidence" value="ECO:0007669"/>
    <property type="project" value="UniProtKB-SubCell"/>
</dbReference>
<evidence type="ECO:0000256" key="8">
    <source>
        <dbReference type="ARBA" id="ARBA00004556"/>
    </source>
</evidence>
<feature type="domain" description="EF-hand" evidence="33">
    <location>
        <begin position="100"/>
        <end position="135"/>
    </location>
</feature>
<keyword evidence="12" id="KW-1003">Cell membrane</keyword>
<keyword evidence="22" id="KW-0460">Magnesium</keyword>
<evidence type="ECO:0000256" key="17">
    <source>
        <dbReference type="ARBA" id="ARBA00022707"/>
    </source>
</evidence>
<evidence type="ECO:0000256" key="5">
    <source>
        <dbReference type="ARBA" id="ARBA00004484"/>
    </source>
</evidence>
<evidence type="ECO:0000259" key="33">
    <source>
        <dbReference type="PROSITE" id="PS50222"/>
    </source>
</evidence>
<dbReference type="GO" id="GO:0006915">
    <property type="term" value="P:apoptotic process"/>
    <property type="evidence" value="ECO:0007669"/>
    <property type="project" value="UniProtKB-KW"/>
</dbReference>
<dbReference type="GO" id="GO:0016324">
    <property type="term" value="C:apical plasma membrane"/>
    <property type="evidence" value="ECO:0007669"/>
    <property type="project" value="UniProtKB-SubCell"/>
</dbReference>
<evidence type="ECO:0000256" key="12">
    <source>
        <dbReference type="ARBA" id="ARBA00022475"/>
    </source>
</evidence>
<dbReference type="GO" id="GO:0007283">
    <property type="term" value="P:spermatogenesis"/>
    <property type="evidence" value="ECO:0007669"/>
    <property type="project" value="UniProtKB-KW"/>
</dbReference>
<keyword evidence="26" id="KW-0206">Cytoskeleton</keyword>
<dbReference type="GO" id="GO:0030027">
    <property type="term" value="C:lamellipodium"/>
    <property type="evidence" value="ECO:0007669"/>
    <property type="project" value="UniProtKB-SubCell"/>
</dbReference>
<evidence type="ECO:0000256" key="26">
    <source>
        <dbReference type="ARBA" id="ARBA00023212"/>
    </source>
</evidence>
<dbReference type="PROSITE" id="PS00018">
    <property type="entry name" value="EF_HAND_1"/>
    <property type="match status" value="2"/>
</dbReference>
<evidence type="ECO:0000256" key="4">
    <source>
        <dbReference type="ARBA" id="ARBA00004300"/>
    </source>
</evidence>
<organism evidence="34 35">
    <name type="scientific">Microcebus murinus</name>
    <name type="common">Gray mouse lemur</name>
    <name type="synonym">Lemur murinus</name>
    <dbReference type="NCBI Taxonomy" id="30608"/>
    <lineage>
        <taxon>Eukaryota</taxon>
        <taxon>Metazoa</taxon>
        <taxon>Chordata</taxon>
        <taxon>Craniata</taxon>
        <taxon>Vertebrata</taxon>
        <taxon>Euteleostomi</taxon>
        <taxon>Mammalia</taxon>
        <taxon>Eutheria</taxon>
        <taxon>Euarchontoglires</taxon>
        <taxon>Primates</taxon>
        <taxon>Strepsirrhini</taxon>
        <taxon>Lemuriformes</taxon>
        <taxon>Cheirogaleidae</taxon>
        <taxon>Microcebus</taxon>
    </lineage>
</organism>
<dbReference type="GO" id="GO:0030154">
    <property type="term" value="P:cell differentiation"/>
    <property type="evidence" value="ECO:0007669"/>
    <property type="project" value="UniProtKB-KW"/>
</dbReference>
<dbReference type="Pfam" id="PF13499">
    <property type="entry name" value="EF-hand_7"/>
    <property type="match status" value="1"/>
</dbReference>
<evidence type="ECO:0000256" key="23">
    <source>
        <dbReference type="ARBA" id="ARBA00022871"/>
    </source>
</evidence>
<keyword evidence="13" id="KW-0963">Cytoplasm</keyword>
<name>A0A8C5XAT2_MICMU</name>
<gene>
    <name evidence="34" type="primary">CIB1</name>
</gene>
<dbReference type="GO" id="GO:0070886">
    <property type="term" value="P:positive regulation of calcineurin-NFAT signaling cascade"/>
    <property type="evidence" value="ECO:0007669"/>
    <property type="project" value="TreeGrafter"/>
</dbReference>
<evidence type="ECO:0000313" key="35">
    <source>
        <dbReference type="Proteomes" id="UP000694394"/>
    </source>
</evidence>
<dbReference type="PANTHER" id="PTHR45791:SF3">
    <property type="entry name" value="CALCIUM AND INTEGRIN-BINDING PROTEIN 1"/>
    <property type="match status" value="1"/>
</dbReference>
<reference evidence="34" key="2">
    <citation type="submission" date="2025-08" db="UniProtKB">
        <authorList>
            <consortium name="Ensembl"/>
        </authorList>
    </citation>
    <scope>IDENTIFICATION</scope>
</reference>
<evidence type="ECO:0000256" key="3">
    <source>
        <dbReference type="ARBA" id="ARBA00004221"/>
    </source>
</evidence>
<dbReference type="GO" id="GO:0071363">
    <property type="term" value="P:cellular response to growth factor stimulus"/>
    <property type="evidence" value="ECO:0007669"/>
    <property type="project" value="TreeGrafter"/>
</dbReference>
<accession>A0A8C5XAT2</accession>
<evidence type="ECO:0000256" key="24">
    <source>
        <dbReference type="ARBA" id="ARBA00022889"/>
    </source>
</evidence>
<keyword evidence="16" id="KW-0053">Apoptosis</keyword>
<evidence type="ECO:0000256" key="11">
    <source>
        <dbReference type="ARBA" id="ARBA00004635"/>
    </source>
</evidence>
<dbReference type="Gene3D" id="1.10.238.10">
    <property type="entry name" value="EF-hand"/>
    <property type="match status" value="2"/>
</dbReference>
<evidence type="ECO:0000256" key="2">
    <source>
        <dbReference type="ARBA" id="ARBA00004135"/>
    </source>
</evidence>
<dbReference type="FunFam" id="1.10.238.10:FF:000079">
    <property type="entry name" value="Calcium and integrin-binding family member 2"/>
    <property type="match status" value="1"/>
</dbReference>
<dbReference type="GO" id="GO:0005813">
    <property type="term" value="C:centrosome"/>
    <property type="evidence" value="ECO:0007669"/>
    <property type="project" value="UniProtKB-SubCell"/>
</dbReference>
<dbReference type="GO" id="GO:0001525">
    <property type="term" value="P:angiogenesis"/>
    <property type="evidence" value="ECO:0007669"/>
    <property type="project" value="UniProtKB-KW"/>
</dbReference>
<keyword evidence="18" id="KW-0479">Metal-binding</keyword>
<dbReference type="EMBL" id="ABDC03013864">
    <property type="status" value="NOT_ANNOTATED_CDS"/>
    <property type="molecule type" value="Genomic_DNA"/>
</dbReference>
<evidence type="ECO:0000256" key="21">
    <source>
        <dbReference type="ARBA" id="ARBA00022837"/>
    </source>
</evidence>
<evidence type="ECO:0000256" key="31">
    <source>
        <dbReference type="ARBA" id="ARBA00040936"/>
    </source>
</evidence>
<keyword evidence="29" id="KW-0449">Lipoprotein</keyword>
<dbReference type="InterPro" id="IPR051433">
    <property type="entry name" value="CIBP"/>
</dbReference>
<dbReference type="PANTHER" id="PTHR45791">
    <property type="entry name" value="CALCIUM AND INTEGRIN BINDING FAMILY MEMBER 2"/>
    <property type="match status" value="1"/>
</dbReference>
<dbReference type="GO" id="GO:0032433">
    <property type="term" value="C:filopodium tip"/>
    <property type="evidence" value="ECO:0007669"/>
    <property type="project" value="UniProtKB-SubCell"/>
</dbReference>
<comment type="subcellular location">
    <subcellularLocation>
        <location evidence="3">Apical cell membrane</location>
    </subcellularLocation>
    <subcellularLocation>
        <location evidence="2">Cell membrane</location>
        <location evidence="2">Sarcolemma</location>
    </subcellularLocation>
    <subcellularLocation>
        <location evidence="6">Cell projection</location>
        <location evidence="6">Filopodium tip</location>
    </subcellularLocation>
    <subcellularLocation>
        <location evidence="9">Cell projection</location>
        <location evidence="9">Growth cone</location>
    </subcellularLocation>
    <subcellularLocation>
        <location evidence="7">Cell projection</location>
        <location evidence="7">Lamellipodium</location>
    </subcellularLocation>
    <subcellularLocation>
        <location evidence="10">Cell projection</location>
        <location evidence="10">Ruffle membrane</location>
    </subcellularLocation>
    <subcellularLocation>
        <location evidence="4">Cytoplasm</location>
        <location evidence="4">Cytoskeleton</location>
        <location evidence="4">Microtubule organizing center</location>
        <location evidence="4">Centrosome</location>
    </subcellularLocation>
    <subcellularLocation>
        <location evidence="8">Cytoplasm</location>
        <location evidence="8">Perinuclear region</location>
    </subcellularLocation>
    <subcellularLocation>
        <location evidence="11">Membrane</location>
        <topology evidence="11">Lipid-anchor</topology>
    </subcellularLocation>
    <subcellularLocation>
        <location evidence="1">Nucleus</location>
    </subcellularLocation>
    <subcellularLocation>
        <location evidence="5">Perikaryon</location>
    </subcellularLocation>
</comment>
<dbReference type="InterPro" id="IPR018247">
    <property type="entry name" value="EF_Hand_1_Ca_BS"/>
</dbReference>
<evidence type="ECO:0000256" key="7">
    <source>
        <dbReference type="ARBA" id="ARBA00004510"/>
    </source>
</evidence>
<dbReference type="SMART" id="SM00054">
    <property type="entry name" value="EFh"/>
    <property type="match status" value="2"/>
</dbReference>
<dbReference type="GeneTree" id="ENSGT00940000158927"/>
<dbReference type="GO" id="GO:0000287">
    <property type="term" value="F:magnesium ion binding"/>
    <property type="evidence" value="ECO:0007669"/>
    <property type="project" value="TreeGrafter"/>
</dbReference>
<keyword evidence="23" id="KW-0744">Spermatogenesis</keyword>
<dbReference type="GO" id="GO:0043495">
    <property type="term" value="F:protein-membrane adaptor activity"/>
    <property type="evidence" value="ECO:0007669"/>
    <property type="project" value="TreeGrafter"/>
</dbReference>
<evidence type="ECO:0000256" key="32">
    <source>
        <dbReference type="ARBA" id="ARBA00041782"/>
    </source>
</evidence>
<evidence type="ECO:0000256" key="14">
    <source>
        <dbReference type="ARBA" id="ARBA00022618"/>
    </source>
</evidence>
<keyword evidence="20" id="KW-0221">Differentiation</keyword>
<keyword evidence="35" id="KW-1185">Reference proteome</keyword>
<evidence type="ECO:0000256" key="15">
    <source>
        <dbReference type="ARBA" id="ARBA00022657"/>
    </source>
</evidence>
<evidence type="ECO:0000256" key="25">
    <source>
        <dbReference type="ARBA" id="ARBA00023136"/>
    </source>
</evidence>
<evidence type="ECO:0000256" key="6">
    <source>
        <dbReference type="ARBA" id="ARBA00004495"/>
    </source>
</evidence>
<dbReference type="GO" id="GO:0030426">
    <property type="term" value="C:growth cone"/>
    <property type="evidence" value="ECO:0007669"/>
    <property type="project" value="UniProtKB-SubCell"/>
</dbReference>
<evidence type="ECO:0000256" key="28">
    <source>
        <dbReference type="ARBA" id="ARBA00023273"/>
    </source>
</evidence>
<keyword evidence="27" id="KW-0539">Nucleus</keyword>
<evidence type="ECO:0000256" key="22">
    <source>
        <dbReference type="ARBA" id="ARBA00022842"/>
    </source>
</evidence>
<proteinExistence type="predicted"/>
<evidence type="ECO:0000256" key="18">
    <source>
        <dbReference type="ARBA" id="ARBA00022723"/>
    </source>
</evidence>
<protein>
    <recommendedName>
        <fullName evidence="31">Calcium and integrin-binding protein 1</fullName>
    </recommendedName>
    <alternativeName>
        <fullName evidence="32">Calmyrin</fullName>
    </alternativeName>
</protein>
<evidence type="ECO:0000256" key="27">
    <source>
        <dbReference type="ARBA" id="ARBA00023242"/>
    </source>
</evidence>
<dbReference type="GO" id="GO:0043204">
    <property type="term" value="C:perikaryon"/>
    <property type="evidence" value="ECO:0007669"/>
    <property type="project" value="UniProtKB-SubCell"/>
</dbReference>
<keyword evidence="15" id="KW-0037">Angiogenesis</keyword>
<evidence type="ECO:0000256" key="1">
    <source>
        <dbReference type="ARBA" id="ARBA00004123"/>
    </source>
</evidence>
<evidence type="ECO:0000256" key="9">
    <source>
        <dbReference type="ARBA" id="ARBA00004624"/>
    </source>
</evidence>
<keyword evidence="19" id="KW-0677">Repeat</keyword>
<keyword evidence="25" id="KW-0472">Membrane</keyword>
<evidence type="ECO:0000256" key="30">
    <source>
        <dbReference type="ARBA" id="ARBA00023306"/>
    </source>
</evidence>
<dbReference type="PROSITE" id="PS50222">
    <property type="entry name" value="EF_HAND_2"/>
    <property type="match status" value="2"/>
</dbReference>
<dbReference type="InterPro" id="IPR002048">
    <property type="entry name" value="EF_hand_dom"/>
</dbReference>
<dbReference type="GO" id="GO:0051301">
    <property type="term" value="P:cell division"/>
    <property type="evidence" value="ECO:0007669"/>
    <property type="project" value="UniProtKB-KW"/>
</dbReference>
<keyword evidence="14" id="KW-0132">Cell division</keyword>
<reference evidence="34" key="3">
    <citation type="submission" date="2025-09" db="UniProtKB">
        <authorList>
            <consortium name="Ensembl"/>
        </authorList>
    </citation>
    <scope>IDENTIFICATION</scope>
</reference>
<feature type="domain" description="EF-hand" evidence="33">
    <location>
        <begin position="55"/>
        <end position="90"/>
    </location>
</feature>
<dbReference type="GO" id="GO:0042383">
    <property type="term" value="C:sarcolemma"/>
    <property type="evidence" value="ECO:0007669"/>
    <property type="project" value="UniProtKB-SubCell"/>
</dbReference>
<evidence type="ECO:0000256" key="20">
    <source>
        <dbReference type="ARBA" id="ARBA00022782"/>
    </source>
</evidence>
<dbReference type="InterPro" id="IPR011992">
    <property type="entry name" value="EF-hand-dom_pair"/>
</dbReference>
<dbReference type="Proteomes" id="UP000694394">
    <property type="component" value="Chromosome 9"/>
</dbReference>
<dbReference type="GO" id="GO:0048471">
    <property type="term" value="C:perinuclear region of cytoplasm"/>
    <property type="evidence" value="ECO:0007669"/>
    <property type="project" value="UniProtKB-SubCell"/>
</dbReference>
<evidence type="ECO:0000256" key="19">
    <source>
        <dbReference type="ARBA" id="ARBA00022737"/>
    </source>
</evidence>
<keyword evidence="21" id="KW-0106">Calcium</keyword>
<keyword evidence="24" id="KW-0130">Cell adhesion</keyword>
<sequence>MGGSGSRLSKELLAEYQANPFKERICKVFSTSPTRDSLSFEDFLDLLSVFSDTATPDIKSHYAFRIFDFDDDGTLNREDLSRLVNRLTGEGEDTRLSVSEMKQLIDNILEESDIDRDGTINLSEFQHVISRSPDFASSFKIVL</sequence>
<dbReference type="SUPFAM" id="SSF47473">
    <property type="entry name" value="EF-hand"/>
    <property type="match status" value="1"/>
</dbReference>
<dbReference type="GO" id="GO:1903078">
    <property type="term" value="P:positive regulation of protein localization to plasma membrane"/>
    <property type="evidence" value="ECO:0007669"/>
    <property type="project" value="TreeGrafter"/>
</dbReference>
<evidence type="ECO:0000256" key="29">
    <source>
        <dbReference type="ARBA" id="ARBA00023288"/>
    </source>
</evidence>
<evidence type="ECO:0000313" key="34">
    <source>
        <dbReference type="Ensembl" id="ENSMICP00000000195.2"/>
    </source>
</evidence>
<dbReference type="GO" id="GO:0032587">
    <property type="term" value="C:ruffle membrane"/>
    <property type="evidence" value="ECO:0007669"/>
    <property type="project" value="UniProtKB-SubCell"/>
</dbReference>
<reference evidence="34" key="1">
    <citation type="submission" date="2016-12" db="EMBL/GenBank/DDBJ databases">
        <title>Mouse lemur reference genome and diversity panel.</title>
        <authorList>
            <person name="Harris R."/>
            <person name="Larsen P."/>
            <person name="Liu Y."/>
            <person name="Hughes D.S."/>
            <person name="Murali S."/>
            <person name="Raveendran M."/>
            <person name="Korchina V."/>
            <person name="Wang M."/>
            <person name="Jhangiani S."/>
            <person name="Bandaranaike D."/>
            <person name="Bellair M."/>
            <person name="Blankenburg K."/>
            <person name="Chao H."/>
            <person name="Dahdouli M."/>
            <person name="Dinh H."/>
            <person name="Doddapaneni H."/>
            <person name="English A."/>
            <person name="Firestine M."/>
            <person name="Gnanaolivu R."/>
            <person name="Gross S."/>
            <person name="Hernandez B."/>
            <person name="Javaid M."/>
            <person name="Jayaseelan J."/>
            <person name="Jones J."/>
            <person name="Khan Z."/>
            <person name="Kovar C."/>
            <person name="Kurapati P."/>
            <person name="Le B."/>
            <person name="Lee S."/>
            <person name="Li M."/>
            <person name="Mathew T."/>
            <person name="Narasimhan A."/>
            <person name="Ngo D."/>
            <person name="Nguyen L."/>
            <person name="Okwuonu G."/>
            <person name="Ongeri F."/>
            <person name="Osuji N."/>
            <person name="Pu L.-L."/>
            <person name="Puazo M."/>
            <person name="Quiroz J."/>
            <person name="Raj R."/>
            <person name="Rajbhandari K."/>
            <person name="Reid J.G."/>
            <person name="Santibanez J."/>
            <person name="Sexton D."/>
            <person name="Skinner E."/>
            <person name="Vee V."/>
            <person name="Weissenberger G."/>
            <person name="Wu Y."/>
            <person name="Xin Y."/>
            <person name="Han Y."/>
            <person name="Campbell C."/>
            <person name="Brown A."/>
            <person name="Sullivan B."/>
            <person name="Shelton J."/>
            <person name="Brown S."/>
            <person name="Dudchenko O."/>
            <person name="Machol I."/>
            <person name="Durand N."/>
            <person name="Shamim M."/>
            <person name="Lieberman A."/>
            <person name="Muzny D.M."/>
            <person name="Richards S."/>
            <person name="Yoder A."/>
            <person name="Worley K.C."/>
            <person name="Rogers J."/>
            <person name="Gibbs R.A."/>
        </authorList>
    </citation>
    <scope>NUCLEOTIDE SEQUENCE [LARGE SCALE GENOMIC DNA]</scope>
</reference>
<evidence type="ECO:0000256" key="10">
    <source>
        <dbReference type="ARBA" id="ARBA00004632"/>
    </source>
</evidence>
<dbReference type="CDD" id="cd00051">
    <property type="entry name" value="EFh"/>
    <property type="match status" value="1"/>
</dbReference>
<evidence type="ECO:0000256" key="13">
    <source>
        <dbReference type="ARBA" id="ARBA00022490"/>
    </source>
</evidence>
<keyword evidence="28" id="KW-0966">Cell projection</keyword>
<evidence type="ECO:0000256" key="16">
    <source>
        <dbReference type="ARBA" id="ARBA00022703"/>
    </source>
</evidence>
<keyword evidence="30" id="KW-0131">Cell cycle</keyword>
<keyword evidence="17" id="KW-0519">Myristate</keyword>
<dbReference type="GO" id="GO:0007155">
    <property type="term" value="P:cell adhesion"/>
    <property type="evidence" value="ECO:0007669"/>
    <property type="project" value="UniProtKB-KW"/>
</dbReference>
<dbReference type="Ensembl" id="ENSMICT00000000216.3">
    <property type="protein sequence ID" value="ENSMICP00000000195.2"/>
    <property type="gene ID" value="ENSMICG00000037035.2"/>
</dbReference>